<name>A0A2J9PNK5_9LACT</name>
<comment type="caution">
    <text evidence="6">The sequence shown here is derived from an EMBL/GenBank/DDBJ whole genome shotgun (WGS) entry which is preliminary data.</text>
</comment>
<evidence type="ECO:0000256" key="1">
    <source>
        <dbReference type="ARBA" id="ARBA00022729"/>
    </source>
</evidence>
<dbReference type="PANTHER" id="PTHR13887">
    <property type="entry name" value="GLUTATHIONE S-TRANSFERASE KAPPA"/>
    <property type="match status" value="1"/>
</dbReference>
<dbReference type="PANTHER" id="PTHR13887:SF14">
    <property type="entry name" value="DISULFIDE BOND FORMATION PROTEIN D"/>
    <property type="match status" value="1"/>
</dbReference>
<feature type="domain" description="DSBA-like thioredoxin" evidence="5">
    <location>
        <begin position="2"/>
        <end position="202"/>
    </location>
</feature>
<keyword evidence="1" id="KW-0732">Signal</keyword>
<reference evidence="7" key="1">
    <citation type="submission" date="2017-12" db="EMBL/GenBank/DDBJ databases">
        <title>FDA dAtabase for Regulatory Grade micrObial Sequences (FDA-ARGOS): Supporting development and validation of Infectious Disease Dx tests.</title>
        <authorList>
            <person name="Hoffmann M."/>
            <person name="Allard M."/>
            <person name="Evans P."/>
            <person name="Brown E."/>
            <person name="Tallon L."/>
            <person name="Sadzewicz L."/>
            <person name="Sengamalay N."/>
            <person name="Ott S."/>
            <person name="Godinez A."/>
            <person name="Nagaraj S."/>
            <person name="Vavikolanu K."/>
            <person name="Aluvathingal J."/>
            <person name="Nadendla S."/>
            <person name="Sichtig H."/>
        </authorList>
    </citation>
    <scope>NUCLEOTIDE SEQUENCE [LARGE SCALE GENOMIC DNA]</scope>
    <source>
        <strain evidence="7">FDAARGOS_249</strain>
    </source>
</reference>
<keyword evidence="3" id="KW-1015">Disulfide bond</keyword>
<dbReference type="EMBL" id="NBTM02000001">
    <property type="protein sequence ID" value="PNL91621.1"/>
    <property type="molecule type" value="Genomic_DNA"/>
</dbReference>
<evidence type="ECO:0000256" key="3">
    <source>
        <dbReference type="ARBA" id="ARBA00023157"/>
    </source>
</evidence>
<dbReference type="Pfam" id="PF01323">
    <property type="entry name" value="DSBA"/>
    <property type="match status" value="1"/>
</dbReference>
<dbReference type="RefSeq" id="WP_083068739.1">
    <property type="nucleotide sequence ID" value="NZ_JALXKY010000014.1"/>
</dbReference>
<evidence type="ECO:0000313" key="6">
    <source>
        <dbReference type="EMBL" id="PNL91621.1"/>
    </source>
</evidence>
<dbReference type="InterPro" id="IPR036249">
    <property type="entry name" value="Thioredoxin-like_sf"/>
</dbReference>
<protein>
    <submittedName>
        <fullName evidence="6">DsbA family protein</fullName>
    </submittedName>
</protein>
<dbReference type="Proteomes" id="UP000192813">
    <property type="component" value="Unassembled WGS sequence"/>
</dbReference>
<keyword evidence="4" id="KW-0676">Redox-active center</keyword>
<dbReference type="InterPro" id="IPR001853">
    <property type="entry name" value="DSBA-like_thioredoxin_dom"/>
</dbReference>
<dbReference type="AlphaFoldDB" id="A0A2J9PNK5"/>
<proteinExistence type="predicted"/>
<accession>A0A2J9PNK5</accession>
<sequence length="236" mass="26695">MQIEFFHDVVCSFCFPMSKRMRKITGKYNNIDVVHRSFALGWEPDHYIQMFGSREAVKPELLTRWEQANQNDDDHRFNIEGMRETDFNSPTSKNGLKAAKAAGILGGQDAYWDAFDAIQNALFVENKNIEEFEILKTAIATTDIDIDQWVAQYKKAETEEAVLQDFAVSQAYDIQGAPALVINQKYIISGAQATEDIENQLKQIAEEEGRPLIPKLQTLGGTGMACNFVDGQWICD</sequence>
<dbReference type="GO" id="GO:0016491">
    <property type="term" value="F:oxidoreductase activity"/>
    <property type="evidence" value="ECO:0007669"/>
    <property type="project" value="UniProtKB-KW"/>
</dbReference>
<evidence type="ECO:0000256" key="4">
    <source>
        <dbReference type="ARBA" id="ARBA00023284"/>
    </source>
</evidence>
<dbReference type="Gene3D" id="3.40.30.10">
    <property type="entry name" value="Glutaredoxin"/>
    <property type="match status" value="1"/>
</dbReference>
<dbReference type="SUPFAM" id="SSF52833">
    <property type="entry name" value="Thioredoxin-like"/>
    <property type="match status" value="1"/>
</dbReference>
<evidence type="ECO:0000313" key="7">
    <source>
        <dbReference type="Proteomes" id="UP000192813"/>
    </source>
</evidence>
<keyword evidence="2" id="KW-0560">Oxidoreductase</keyword>
<evidence type="ECO:0000256" key="2">
    <source>
        <dbReference type="ARBA" id="ARBA00023002"/>
    </source>
</evidence>
<organism evidence="6 7">
    <name type="scientific">Aerococcus viridans</name>
    <dbReference type="NCBI Taxonomy" id="1377"/>
    <lineage>
        <taxon>Bacteria</taxon>
        <taxon>Bacillati</taxon>
        <taxon>Bacillota</taxon>
        <taxon>Bacilli</taxon>
        <taxon>Lactobacillales</taxon>
        <taxon>Aerococcaceae</taxon>
        <taxon>Aerococcus</taxon>
    </lineage>
</organism>
<gene>
    <name evidence="6" type="ORF">A6J77_005070</name>
</gene>
<evidence type="ECO:0000259" key="5">
    <source>
        <dbReference type="Pfam" id="PF01323"/>
    </source>
</evidence>